<dbReference type="InterPro" id="IPR036388">
    <property type="entry name" value="WH-like_DNA-bd_sf"/>
</dbReference>
<comment type="caution">
    <text evidence="5">The sequence shown here is derived from an EMBL/GenBank/DDBJ whole genome shotgun (WGS) entry which is preliminary data.</text>
</comment>
<keyword evidence="2" id="KW-0238">DNA-binding</keyword>
<gene>
    <name evidence="5" type="ORF">GCM10007071_36070</name>
</gene>
<dbReference type="EMBL" id="BMXV01000010">
    <property type="protein sequence ID" value="GGY85490.1"/>
    <property type="molecule type" value="Genomic_DNA"/>
</dbReference>
<dbReference type="Pfam" id="PF00392">
    <property type="entry name" value="GntR"/>
    <property type="match status" value="1"/>
</dbReference>
<evidence type="ECO:0000313" key="5">
    <source>
        <dbReference type="EMBL" id="GGY85490.1"/>
    </source>
</evidence>
<evidence type="ECO:0000259" key="4">
    <source>
        <dbReference type="PROSITE" id="PS50949"/>
    </source>
</evidence>
<dbReference type="InterPro" id="IPR011711">
    <property type="entry name" value="GntR_C"/>
</dbReference>
<evidence type="ECO:0000256" key="3">
    <source>
        <dbReference type="ARBA" id="ARBA00023163"/>
    </source>
</evidence>
<feature type="domain" description="HTH gntR-type" evidence="4">
    <location>
        <begin position="15"/>
        <end position="82"/>
    </location>
</feature>
<keyword evidence="3" id="KW-0804">Transcription</keyword>
<dbReference type="Proteomes" id="UP000601597">
    <property type="component" value="Unassembled WGS sequence"/>
</dbReference>
<dbReference type="Gene3D" id="1.10.10.10">
    <property type="entry name" value="Winged helix-like DNA-binding domain superfamily/Winged helix DNA-binding domain"/>
    <property type="match status" value="1"/>
</dbReference>
<dbReference type="InterPro" id="IPR008920">
    <property type="entry name" value="TF_FadR/GntR_C"/>
</dbReference>
<evidence type="ECO:0000313" key="6">
    <source>
        <dbReference type="Proteomes" id="UP000601597"/>
    </source>
</evidence>
<dbReference type="CDD" id="cd07377">
    <property type="entry name" value="WHTH_GntR"/>
    <property type="match status" value="1"/>
</dbReference>
<dbReference type="InterPro" id="IPR036390">
    <property type="entry name" value="WH_DNA-bd_sf"/>
</dbReference>
<evidence type="ECO:0000256" key="2">
    <source>
        <dbReference type="ARBA" id="ARBA00023125"/>
    </source>
</evidence>
<name>A0ABQ3B973_9GAMM</name>
<dbReference type="SUPFAM" id="SSF46785">
    <property type="entry name" value="Winged helix' DNA-binding domain"/>
    <property type="match status" value="1"/>
</dbReference>
<protein>
    <submittedName>
        <fullName evidence="5">GntR family transcriptional regulator</fullName>
    </submittedName>
</protein>
<dbReference type="InterPro" id="IPR000524">
    <property type="entry name" value="Tscrpt_reg_HTH_GntR"/>
</dbReference>
<sequence length="232" mass="26109">MIVDKSMNAVAPQPLTRADEAFDCLQTAIVTGDLAPGEKIGEVELCARFKLTRGPLREALGRLESRGLLVRRPHAGVKVVSVSADELMELYRIREAMEGLAARQAAERMTDQEIADLQATLDSHETMIEEARGQAYYQAEGDYDFHHRIATGSRNAKLAQMLLGDLYYMVRMYRYRLSTSSGRPHRALGEHRRIVEAIAQRDGELAEFLMQRHINAARKNIEQKISDGLLDI</sequence>
<reference evidence="6" key="1">
    <citation type="journal article" date="2019" name="Int. J. Syst. Evol. Microbiol.">
        <title>The Global Catalogue of Microorganisms (GCM) 10K type strain sequencing project: providing services to taxonomists for standard genome sequencing and annotation.</title>
        <authorList>
            <consortium name="The Broad Institute Genomics Platform"/>
            <consortium name="The Broad Institute Genome Sequencing Center for Infectious Disease"/>
            <person name="Wu L."/>
            <person name="Ma J."/>
        </authorList>
    </citation>
    <scope>NUCLEOTIDE SEQUENCE [LARGE SCALE GENOMIC DNA]</scope>
    <source>
        <strain evidence="6">KCTC 22280</strain>
    </source>
</reference>
<evidence type="ECO:0000256" key="1">
    <source>
        <dbReference type="ARBA" id="ARBA00023015"/>
    </source>
</evidence>
<dbReference type="SUPFAM" id="SSF48008">
    <property type="entry name" value="GntR ligand-binding domain-like"/>
    <property type="match status" value="1"/>
</dbReference>
<proteinExistence type="predicted"/>
<dbReference type="Gene3D" id="1.20.120.530">
    <property type="entry name" value="GntR ligand-binding domain-like"/>
    <property type="match status" value="1"/>
</dbReference>
<accession>A0ABQ3B973</accession>
<keyword evidence="6" id="KW-1185">Reference proteome</keyword>
<dbReference type="SMART" id="SM00895">
    <property type="entry name" value="FCD"/>
    <property type="match status" value="1"/>
</dbReference>
<dbReference type="Pfam" id="PF07729">
    <property type="entry name" value="FCD"/>
    <property type="match status" value="1"/>
</dbReference>
<dbReference type="PANTHER" id="PTHR43537:SF49">
    <property type="entry name" value="TRANSCRIPTIONAL REGULATORY PROTEIN"/>
    <property type="match status" value="1"/>
</dbReference>
<dbReference type="SMART" id="SM00345">
    <property type="entry name" value="HTH_GNTR"/>
    <property type="match status" value="1"/>
</dbReference>
<organism evidence="5 6">
    <name type="scientific">Marinobacter zhanjiangensis</name>
    <dbReference type="NCBI Taxonomy" id="578215"/>
    <lineage>
        <taxon>Bacteria</taxon>
        <taxon>Pseudomonadati</taxon>
        <taxon>Pseudomonadota</taxon>
        <taxon>Gammaproteobacteria</taxon>
        <taxon>Pseudomonadales</taxon>
        <taxon>Marinobacteraceae</taxon>
        <taxon>Marinobacter</taxon>
    </lineage>
</organism>
<dbReference type="PROSITE" id="PS50949">
    <property type="entry name" value="HTH_GNTR"/>
    <property type="match status" value="1"/>
</dbReference>
<dbReference type="PANTHER" id="PTHR43537">
    <property type="entry name" value="TRANSCRIPTIONAL REGULATOR, GNTR FAMILY"/>
    <property type="match status" value="1"/>
</dbReference>
<keyword evidence="1" id="KW-0805">Transcription regulation</keyword>